<dbReference type="EMBL" id="PDCK01000043">
    <property type="protein sequence ID" value="PRQ32431.1"/>
    <property type="molecule type" value="Genomic_DNA"/>
</dbReference>
<dbReference type="Proteomes" id="UP000238479">
    <property type="component" value="Chromosome 5"/>
</dbReference>
<keyword evidence="1" id="KW-1133">Transmembrane helix</keyword>
<accession>A0A2P6QE39</accession>
<feature type="transmembrane region" description="Helical" evidence="1">
    <location>
        <begin position="20"/>
        <end position="41"/>
    </location>
</feature>
<comment type="caution">
    <text evidence="2">The sequence shown here is derived from an EMBL/GenBank/DDBJ whole genome shotgun (WGS) entry which is preliminary data.</text>
</comment>
<keyword evidence="1" id="KW-0472">Membrane</keyword>
<organism evidence="2 3">
    <name type="scientific">Rosa chinensis</name>
    <name type="common">China rose</name>
    <dbReference type="NCBI Taxonomy" id="74649"/>
    <lineage>
        <taxon>Eukaryota</taxon>
        <taxon>Viridiplantae</taxon>
        <taxon>Streptophyta</taxon>
        <taxon>Embryophyta</taxon>
        <taxon>Tracheophyta</taxon>
        <taxon>Spermatophyta</taxon>
        <taxon>Magnoliopsida</taxon>
        <taxon>eudicotyledons</taxon>
        <taxon>Gunneridae</taxon>
        <taxon>Pentapetalae</taxon>
        <taxon>rosids</taxon>
        <taxon>fabids</taxon>
        <taxon>Rosales</taxon>
        <taxon>Rosaceae</taxon>
        <taxon>Rosoideae</taxon>
        <taxon>Rosoideae incertae sedis</taxon>
        <taxon>Rosa</taxon>
    </lineage>
</organism>
<sequence length="58" mass="6542">MESEDEEFLNTFVYGSKPLLAFLAAILLLLLMTLQAVCSVYRCSSIFLRHINTTVTIT</sequence>
<protein>
    <submittedName>
        <fullName evidence="2">Uncharacterized protein</fullName>
    </submittedName>
</protein>
<name>A0A2P6QE39_ROSCH</name>
<keyword evidence="1" id="KW-0812">Transmembrane</keyword>
<proteinExistence type="predicted"/>
<dbReference type="AlphaFoldDB" id="A0A2P6QE39"/>
<dbReference type="Gramene" id="PRQ32431">
    <property type="protein sequence ID" value="PRQ32431"/>
    <property type="gene ID" value="RchiOBHm_Chr5g0046301"/>
</dbReference>
<gene>
    <name evidence="2" type="ORF">RchiOBHm_Chr5g0046301</name>
</gene>
<evidence type="ECO:0000256" key="1">
    <source>
        <dbReference type="SAM" id="Phobius"/>
    </source>
</evidence>
<evidence type="ECO:0000313" key="3">
    <source>
        <dbReference type="Proteomes" id="UP000238479"/>
    </source>
</evidence>
<keyword evidence="3" id="KW-1185">Reference proteome</keyword>
<reference evidence="2 3" key="1">
    <citation type="journal article" date="2018" name="Nat. Genet.">
        <title>The Rosa genome provides new insights in the design of modern roses.</title>
        <authorList>
            <person name="Bendahmane M."/>
        </authorList>
    </citation>
    <scope>NUCLEOTIDE SEQUENCE [LARGE SCALE GENOMIC DNA]</scope>
    <source>
        <strain evidence="3">cv. Old Blush</strain>
    </source>
</reference>
<evidence type="ECO:0000313" key="2">
    <source>
        <dbReference type="EMBL" id="PRQ32431.1"/>
    </source>
</evidence>